<name>I5CAE0_9BACT</name>
<protein>
    <recommendedName>
        <fullName evidence="3">DUF1569 domain-containing protein</fullName>
    </recommendedName>
</protein>
<keyword evidence="2" id="KW-1185">Reference proteome</keyword>
<dbReference type="AlphaFoldDB" id="I5CAE0"/>
<organism evidence="1 2">
    <name type="scientific">Nitritalea halalkaliphila LW7</name>
    <dbReference type="NCBI Taxonomy" id="1189621"/>
    <lineage>
        <taxon>Bacteria</taxon>
        <taxon>Pseudomonadati</taxon>
        <taxon>Bacteroidota</taxon>
        <taxon>Cytophagia</taxon>
        <taxon>Cytophagales</taxon>
        <taxon>Cyclobacteriaceae</taxon>
        <taxon>Nitritalea</taxon>
    </lineage>
</organism>
<dbReference type="InterPro" id="IPR034660">
    <property type="entry name" value="DinB/YfiT-like"/>
</dbReference>
<gene>
    <name evidence="1" type="ORF">A3SI_02021</name>
</gene>
<evidence type="ECO:0008006" key="3">
    <source>
        <dbReference type="Google" id="ProtNLM"/>
    </source>
</evidence>
<dbReference type="Proteomes" id="UP000005551">
    <property type="component" value="Unassembled WGS sequence"/>
</dbReference>
<dbReference type="EMBL" id="AJYA01000002">
    <property type="protein sequence ID" value="EIM78792.1"/>
    <property type="molecule type" value="Genomic_DNA"/>
</dbReference>
<dbReference type="Gene3D" id="1.20.120.450">
    <property type="entry name" value="dinb family like domain"/>
    <property type="match status" value="1"/>
</dbReference>
<dbReference type="Pfam" id="PF07606">
    <property type="entry name" value="DUF1569"/>
    <property type="match status" value="1"/>
</dbReference>
<sequence>MTWDKPLRPATWKQRLAKYYFLYLQPRFPKHVKVAEPLLTQGKVDDLELSEAKAHFSQRLRAFMQAPDTIRTPHPFFGPLNKKEWGIVLFKHSDHHLRQFGR</sequence>
<comment type="caution">
    <text evidence="1">The sequence shown here is derived from an EMBL/GenBank/DDBJ whole genome shotgun (WGS) entry which is preliminary data.</text>
</comment>
<accession>I5CAE0</accession>
<evidence type="ECO:0000313" key="2">
    <source>
        <dbReference type="Proteomes" id="UP000005551"/>
    </source>
</evidence>
<proteinExistence type="predicted"/>
<evidence type="ECO:0000313" key="1">
    <source>
        <dbReference type="EMBL" id="EIM78792.1"/>
    </source>
</evidence>
<dbReference type="InterPro" id="IPR011463">
    <property type="entry name" value="DUF1569"/>
</dbReference>
<reference evidence="1 2" key="1">
    <citation type="submission" date="2012-05" db="EMBL/GenBank/DDBJ databases">
        <title>Genome sequence of Nitritalea halalkaliphila LW7.</title>
        <authorList>
            <person name="Jangir P.K."/>
            <person name="Singh A."/>
            <person name="Shivaji S."/>
            <person name="Sharma R."/>
        </authorList>
    </citation>
    <scope>NUCLEOTIDE SEQUENCE [LARGE SCALE GENOMIC DNA]</scope>
    <source>
        <strain evidence="1 2">LW7</strain>
    </source>
</reference>